<organism evidence="3 4">
    <name type="scientific">Nocardioides jiangsuensis</name>
    <dbReference type="NCBI Taxonomy" id="2866161"/>
    <lineage>
        <taxon>Bacteria</taxon>
        <taxon>Bacillati</taxon>
        <taxon>Actinomycetota</taxon>
        <taxon>Actinomycetes</taxon>
        <taxon>Propionibacteriales</taxon>
        <taxon>Nocardioidaceae</taxon>
        <taxon>Nocardioides</taxon>
    </lineage>
</organism>
<gene>
    <name evidence="3" type="ORF">K1X13_05800</name>
</gene>
<dbReference type="RefSeq" id="WP_221024023.1">
    <property type="nucleotide sequence ID" value="NZ_JAIEZQ010000001.1"/>
</dbReference>
<keyword evidence="4" id="KW-1185">Reference proteome</keyword>
<evidence type="ECO:0008006" key="5">
    <source>
        <dbReference type="Google" id="ProtNLM"/>
    </source>
</evidence>
<evidence type="ECO:0000313" key="3">
    <source>
        <dbReference type="EMBL" id="MBY9074330.1"/>
    </source>
</evidence>
<evidence type="ECO:0000256" key="2">
    <source>
        <dbReference type="SAM" id="SignalP"/>
    </source>
</evidence>
<dbReference type="EMBL" id="JAIEZQ010000001">
    <property type="protein sequence ID" value="MBY9074330.1"/>
    <property type="molecule type" value="Genomic_DNA"/>
</dbReference>
<reference evidence="3 4" key="1">
    <citation type="submission" date="2021-08" db="EMBL/GenBank/DDBJ databases">
        <title>Nocardioides bacterium WL0053 sp. nov., isolated from the sediment.</title>
        <authorList>
            <person name="Wang L."/>
            <person name="Zhang D."/>
            <person name="Zhang A."/>
        </authorList>
    </citation>
    <scope>NUCLEOTIDE SEQUENCE [LARGE SCALE GENOMIC DNA]</scope>
    <source>
        <strain evidence="3 4">WL0053</strain>
    </source>
</reference>
<feature type="signal peptide" evidence="2">
    <location>
        <begin position="1"/>
        <end position="24"/>
    </location>
</feature>
<accession>A0ABS7RH14</accession>
<sequence length="154" mass="15826">MKRFLGITIVALAVALGFPTAALAQSGHFVQTQTCRDTGTTVQCSGKVAGLGGTTFEITVEADGVASVECTNPGGNVAPGQDFDFTAEGSSDELPTPRNGQFKYSVETNETDAPAGSCPNDSWTANVIDVEFTSATITLTEDGVVSDTVTVPVS</sequence>
<keyword evidence="2" id="KW-0732">Signal</keyword>
<dbReference type="Proteomes" id="UP000754710">
    <property type="component" value="Unassembled WGS sequence"/>
</dbReference>
<evidence type="ECO:0000256" key="1">
    <source>
        <dbReference type="SAM" id="MobiDB-lite"/>
    </source>
</evidence>
<evidence type="ECO:0000313" key="4">
    <source>
        <dbReference type="Proteomes" id="UP000754710"/>
    </source>
</evidence>
<comment type="caution">
    <text evidence="3">The sequence shown here is derived from an EMBL/GenBank/DDBJ whole genome shotgun (WGS) entry which is preliminary data.</text>
</comment>
<protein>
    <recommendedName>
        <fullName evidence="5">Secreted protein</fullName>
    </recommendedName>
</protein>
<proteinExistence type="predicted"/>
<name>A0ABS7RH14_9ACTN</name>
<feature type="region of interest" description="Disordered" evidence="1">
    <location>
        <begin position="77"/>
        <end position="99"/>
    </location>
</feature>
<feature type="chain" id="PRO_5047370049" description="Secreted protein" evidence="2">
    <location>
        <begin position="25"/>
        <end position="154"/>
    </location>
</feature>